<dbReference type="GO" id="GO:0004519">
    <property type="term" value="F:endonuclease activity"/>
    <property type="evidence" value="ECO:0007669"/>
    <property type="project" value="UniProtKB-KW"/>
</dbReference>
<sequence>MRRIKGHPWVLVMGESYEDNHIEVEKEKETSHLDDEHEDNASGASTDPSRPPGFEDFKRHENIDQQSGESSHTSTMKRYKRNLVKELCYKNNVHFLGIQESKLMRLELFRLKSMWGNYSFDYACSLARGRSGGIISIWDLAMFIKTNIWCDDHFIIVQCKWTNSDYMYFMINIYGPHDTRTKATLWNLLRTFIQTHNGKVYVVWDLNKVRDESECYGSTFSQSEADCFNSFIEMTNLVEMPMGGRRFTWMNKSGTKMSKLDHFILSESIINEIQDLKATVLERGRSDHNLFSYILKNQTMVHTHLSSFIRR</sequence>
<dbReference type="PANTHER" id="PTHR33710:SF64">
    <property type="entry name" value="ENDONUCLEASE_EXONUCLEASE_PHOSPHATASE DOMAIN-CONTAINING PROTEIN"/>
    <property type="match status" value="1"/>
</dbReference>
<dbReference type="OrthoDB" id="8196670at2759"/>
<keyword evidence="2" id="KW-0269">Exonuclease</keyword>
<dbReference type="SUPFAM" id="SSF56219">
    <property type="entry name" value="DNase I-like"/>
    <property type="match status" value="1"/>
</dbReference>
<name>A0A2U1PR12_ARTAN</name>
<feature type="region of interest" description="Disordered" evidence="1">
    <location>
        <begin position="20"/>
        <end position="76"/>
    </location>
</feature>
<feature type="compositionally biased region" description="Basic and acidic residues" evidence="1">
    <location>
        <begin position="20"/>
        <end position="35"/>
    </location>
</feature>
<dbReference type="GO" id="GO:0004527">
    <property type="term" value="F:exonuclease activity"/>
    <property type="evidence" value="ECO:0007669"/>
    <property type="project" value="UniProtKB-KW"/>
</dbReference>
<evidence type="ECO:0000313" key="3">
    <source>
        <dbReference type="Proteomes" id="UP000245207"/>
    </source>
</evidence>
<keyword evidence="2" id="KW-0378">Hydrolase</keyword>
<dbReference type="AlphaFoldDB" id="A0A2U1PR12"/>
<keyword evidence="3" id="KW-1185">Reference proteome</keyword>
<protein>
    <submittedName>
        <fullName evidence="2">Endonuclease/exonuclease/phosphatase family protein</fullName>
    </submittedName>
</protein>
<evidence type="ECO:0000256" key="1">
    <source>
        <dbReference type="SAM" id="MobiDB-lite"/>
    </source>
</evidence>
<proteinExistence type="predicted"/>
<gene>
    <name evidence="2" type="ORF">CTI12_AA121030</name>
</gene>
<dbReference type="PANTHER" id="PTHR33710">
    <property type="entry name" value="BNAC02G09200D PROTEIN"/>
    <property type="match status" value="1"/>
</dbReference>
<dbReference type="Proteomes" id="UP000245207">
    <property type="component" value="Unassembled WGS sequence"/>
</dbReference>
<keyword evidence="2" id="KW-0540">Nuclease</keyword>
<comment type="caution">
    <text evidence="2">The sequence shown here is derived from an EMBL/GenBank/DDBJ whole genome shotgun (WGS) entry which is preliminary data.</text>
</comment>
<evidence type="ECO:0000313" key="2">
    <source>
        <dbReference type="EMBL" id="PWA88198.1"/>
    </source>
</evidence>
<dbReference type="InterPro" id="IPR036691">
    <property type="entry name" value="Endo/exonu/phosph_ase_sf"/>
</dbReference>
<feature type="compositionally biased region" description="Basic and acidic residues" evidence="1">
    <location>
        <begin position="53"/>
        <end position="63"/>
    </location>
</feature>
<keyword evidence="2" id="KW-0255">Endonuclease</keyword>
<organism evidence="2 3">
    <name type="scientific">Artemisia annua</name>
    <name type="common">Sweet wormwood</name>
    <dbReference type="NCBI Taxonomy" id="35608"/>
    <lineage>
        <taxon>Eukaryota</taxon>
        <taxon>Viridiplantae</taxon>
        <taxon>Streptophyta</taxon>
        <taxon>Embryophyta</taxon>
        <taxon>Tracheophyta</taxon>
        <taxon>Spermatophyta</taxon>
        <taxon>Magnoliopsida</taxon>
        <taxon>eudicotyledons</taxon>
        <taxon>Gunneridae</taxon>
        <taxon>Pentapetalae</taxon>
        <taxon>asterids</taxon>
        <taxon>campanulids</taxon>
        <taxon>Asterales</taxon>
        <taxon>Asteraceae</taxon>
        <taxon>Asteroideae</taxon>
        <taxon>Anthemideae</taxon>
        <taxon>Artemisiinae</taxon>
        <taxon>Artemisia</taxon>
    </lineage>
</organism>
<dbReference type="EMBL" id="PKPP01000837">
    <property type="protein sequence ID" value="PWA88198.1"/>
    <property type="molecule type" value="Genomic_DNA"/>
</dbReference>
<dbReference type="Gene3D" id="3.60.10.10">
    <property type="entry name" value="Endonuclease/exonuclease/phosphatase"/>
    <property type="match status" value="1"/>
</dbReference>
<accession>A0A2U1PR12</accession>
<feature type="compositionally biased region" description="Polar residues" evidence="1">
    <location>
        <begin position="64"/>
        <end position="74"/>
    </location>
</feature>
<reference evidence="2 3" key="1">
    <citation type="journal article" date="2018" name="Mol. Plant">
        <title>The genome of Artemisia annua provides insight into the evolution of Asteraceae family and artemisinin biosynthesis.</title>
        <authorList>
            <person name="Shen Q."/>
            <person name="Zhang L."/>
            <person name="Liao Z."/>
            <person name="Wang S."/>
            <person name="Yan T."/>
            <person name="Shi P."/>
            <person name="Liu M."/>
            <person name="Fu X."/>
            <person name="Pan Q."/>
            <person name="Wang Y."/>
            <person name="Lv Z."/>
            <person name="Lu X."/>
            <person name="Zhang F."/>
            <person name="Jiang W."/>
            <person name="Ma Y."/>
            <person name="Chen M."/>
            <person name="Hao X."/>
            <person name="Li L."/>
            <person name="Tang Y."/>
            <person name="Lv G."/>
            <person name="Zhou Y."/>
            <person name="Sun X."/>
            <person name="Brodelius P.E."/>
            <person name="Rose J.K.C."/>
            <person name="Tang K."/>
        </authorList>
    </citation>
    <scope>NUCLEOTIDE SEQUENCE [LARGE SCALE GENOMIC DNA]</scope>
    <source>
        <strain evidence="3">cv. Huhao1</strain>
        <tissue evidence="2">Leaf</tissue>
    </source>
</reference>